<dbReference type="Pfam" id="PF01827">
    <property type="entry name" value="FTH"/>
    <property type="match status" value="1"/>
</dbReference>
<proteinExistence type="predicted"/>
<dbReference type="eggNOG" id="ENOG502TJNT">
    <property type="taxonomic scope" value="Eukaryota"/>
</dbReference>
<dbReference type="PANTHER" id="PTHR23014:SF1">
    <property type="entry name" value="DUF38 DOMAIN-CONTAINING PROTEIN-RELATED"/>
    <property type="match status" value="1"/>
</dbReference>
<keyword evidence="3" id="KW-1185">Reference proteome</keyword>
<sequence length="252" mass="29159">MAKYQKQEHGALVSYTGTKGTQQFLEGSDFLDLFLNDLKIIIGYQKTEIQSFHVHFNGTLAHLNFGLWSPKIPVKGCSIRTSRPSEVLSILPILDPKSLESISISSPDGIQDMEIDEIAKLEQWKNLKTVNFHKLKIHTDLQNFEHMETVFFHWNWFSGQEMMKMRDMFLTSPTLSSVIIHCQSVSKPQYDQVLGEPWEGRSPFGTTQYHWNVKDSKRNRILKVCLSGSFENFLISFNWAKERDGPYKRIVV</sequence>
<feature type="domain" description="DUF38" evidence="1">
    <location>
        <begin position="71"/>
        <end position="195"/>
    </location>
</feature>
<organism evidence="3">
    <name type="scientific">Caenorhabditis brenneri</name>
    <name type="common">Nematode worm</name>
    <dbReference type="NCBI Taxonomy" id="135651"/>
    <lineage>
        <taxon>Eukaryota</taxon>
        <taxon>Metazoa</taxon>
        <taxon>Ecdysozoa</taxon>
        <taxon>Nematoda</taxon>
        <taxon>Chromadorea</taxon>
        <taxon>Rhabditida</taxon>
        <taxon>Rhabditina</taxon>
        <taxon>Rhabditomorpha</taxon>
        <taxon>Rhabditoidea</taxon>
        <taxon>Rhabditidae</taxon>
        <taxon>Peloderinae</taxon>
        <taxon>Caenorhabditis</taxon>
    </lineage>
</organism>
<dbReference type="PANTHER" id="PTHR23014">
    <property type="entry name" value="F-BOX A PROTEIN"/>
    <property type="match status" value="1"/>
</dbReference>
<evidence type="ECO:0000259" key="1">
    <source>
        <dbReference type="Pfam" id="PF01827"/>
    </source>
</evidence>
<dbReference type="InParanoid" id="G0NJB6"/>
<dbReference type="AlphaFoldDB" id="G0NJB6"/>
<dbReference type="OMA" id="FNWAKER"/>
<gene>
    <name evidence="2" type="ORF">CAEBREN_06823</name>
</gene>
<reference evidence="3" key="1">
    <citation type="submission" date="2011-07" db="EMBL/GenBank/DDBJ databases">
        <authorList>
            <consortium name="Caenorhabditis brenneri Sequencing and Analysis Consortium"/>
            <person name="Wilson R.K."/>
        </authorList>
    </citation>
    <scope>NUCLEOTIDE SEQUENCE [LARGE SCALE GENOMIC DNA]</scope>
    <source>
        <strain evidence="3">PB2801</strain>
    </source>
</reference>
<dbReference type="OrthoDB" id="5846841at2759"/>
<dbReference type="InterPro" id="IPR002900">
    <property type="entry name" value="DUF38/FTH_CAE_spp"/>
</dbReference>
<protein>
    <recommendedName>
        <fullName evidence="1">DUF38 domain-containing protein</fullName>
    </recommendedName>
</protein>
<dbReference type="EMBL" id="GL379895">
    <property type="protein sequence ID" value="EGT32277.1"/>
    <property type="molecule type" value="Genomic_DNA"/>
</dbReference>
<dbReference type="SUPFAM" id="SSF52047">
    <property type="entry name" value="RNI-like"/>
    <property type="match status" value="1"/>
</dbReference>
<evidence type="ECO:0000313" key="2">
    <source>
        <dbReference type="EMBL" id="EGT32277.1"/>
    </source>
</evidence>
<name>G0NJB6_CAEBE</name>
<accession>G0NJB6</accession>
<evidence type="ECO:0000313" key="3">
    <source>
        <dbReference type="Proteomes" id="UP000008068"/>
    </source>
</evidence>
<dbReference type="Proteomes" id="UP000008068">
    <property type="component" value="Unassembled WGS sequence"/>
</dbReference>
<dbReference type="HOGENOM" id="CLU_030831_0_3_1"/>